<name>A0A1V0M5N3_PSEAI</name>
<dbReference type="RefSeq" id="WP_021018415.1">
    <property type="nucleotide sequence ID" value="NZ_CP099961.1"/>
</dbReference>
<keyword evidence="1" id="KW-0614">Plasmid</keyword>
<geneLocation type="plasmid" evidence="1">
    <name>pJB37</name>
</geneLocation>
<organism evidence="1">
    <name type="scientific">Pseudomonas aeruginosa</name>
    <dbReference type="NCBI Taxonomy" id="287"/>
    <lineage>
        <taxon>Bacteria</taxon>
        <taxon>Pseudomonadati</taxon>
        <taxon>Pseudomonadota</taxon>
        <taxon>Gammaproteobacteria</taxon>
        <taxon>Pseudomonadales</taxon>
        <taxon>Pseudomonadaceae</taxon>
        <taxon>Pseudomonas</taxon>
    </lineage>
</organism>
<reference evidence="1" key="1">
    <citation type="submission" date="2017-01" db="EMBL/GenBank/DDBJ databases">
        <title>Complete nucleotide sequence of an IncP-2 blaVIM-2-harboring megaplasmid from Pseudomonas aeruginosa.</title>
        <authorList>
            <person name="Botelho J."/>
            <person name="Grosso F."/>
            <person name="Mabrouk A."/>
            <person name="Peixe L."/>
        </authorList>
    </citation>
    <scope>NUCLEOTIDE SEQUENCE</scope>
    <source>
        <strain evidence="1">FFUP_PS_37</strain>
        <plasmid evidence="1">pJB37</plasmid>
    </source>
</reference>
<accession>A0A1V0M5N3</accession>
<dbReference type="GeneID" id="42592524"/>
<proteinExistence type="predicted"/>
<dbReference type="EMBL" id="KY494864">
    <property type="protein sequence ID" value="ARD70208.1"/>
    <property type="molecule type" value="Genomic_DNA"/>
</dbReference>
<protein>
    <submittedName>
        <fullName evidence="1">Uncharacterized protein</fullName>
    </submittedName>
</protein>
<evidence type="ECO:0000313" key="1">
    <source>
        <dbReference type="EMBL" id="ARD70208.1"/>
    </source>
</evidence>
<sequence>MAKRNTFKTLKDGVYLARCCESSLLATASNGHSIIWPEARMVIKGDTAYFYHEAKKVWSCNMTYAANNFDVRALAE</sequence>
<dbReference type="AlphaFoldDB" id="A0A1V0M5N3"/>